<proteinExistence type="predicted"/>
<feature type="domain" description="HTH myb-type" evidence="7">
    <location>
        <begin position="256"/>
        <end position="310"/>
    </location>
</feature>
<sequence>MLSLINSKIFTLRHLSRGNRTSFDKSIGLFGIAVIQFSADPNLQKAVEIKRNLGRKYIWTGQEESQLLEAVEKHGTKWTYISLNYFQSTKSPASLSQKFTYLQLKRKRSSYHNPWTREEDEILKRGVSKYGVGDWISISKLLQNRDNVQIYNRWQVISKTKRGRWTDDEHKLLLDLVDKHGQKWTELSDILNRPAKCIQSYYEYNIVNKKWTAEENNTLYQAIKEYGENWDIIMKHFPYRTVNNVKFHFQYIVACNPNINKGKWNEEEVEAFDKAFKKYGKKWKLISQEVKTRTPQQCKDHIKRQLSKQLSSFFNKRSLS</sequence>
<feature type="domain" description="Myb-like" evidence="5">
    <location>
        <begin position="59"/>
        <end position="103"/>
    </location>
</feature>
<keyword evidence="2" id="KW-0238">DNA-binding</keyword>
<dbReference type="SUPFAM" id="SSF46689">
    <property type="entry name" value="Homeodomain-like"/>
    <property type="match status" value="4"/>
</dbReference>
<evidence type="ECO:0000256" key="1">
    <source>
        <dbReference type="ARBA" id="ARBA00023015"/>
    </source>
</evidence>
<dbReference type="PANTHER" id="PTHR46621">
    <property type="entry name" value="SNRNA-ACTIVATING PROTEIN COMPLEX SUBUNIT 4"/>
    <property type="match status" value="1"/>
</dbReference>
<evidence type="ECO:0000256" key="2">
    <source>
        <dbReference type="ARBA" id="ARBA00023125"/>
    </source>
</evidence>
<evidence type="ECO:0000313" key="9">
    <source>
        <dbReference type="Proteomes" id="UP000789342"/>
    </source>
</evidence>
<evidence type="ECO:0000259" key="6">
    <source>
        <dbReference type="PROSITE" id="PS51293"/>
    </source>
</evidence>
<evidence type="ECO:0000256" key="3">
    <source>
        <dbReference type="ARBA" id="ARBA00023163"/>
    </source>
</evidence>
<keyword evidence="3" id="KW-0804">Transcription</keyword>
<dbReference type="InterPro" id="IPR009057">
    <property type="entry name" value="Homeodomain-like_sf"/>
</dbReference>
<gene>
    <name evidence="8" type="ORF">AMORRO_LOCUS11420</name>
</gene>
<protein>
    <submittedName>
        <fullName evidence="8">5214_t:CDS:1</fullName>
    </submittedName>
</protein>
<feature type="domain" description="HTH myb-type" evidence="7">
    <location>
        <begin position="114"/>
        <end position="162"/>
    </location>
</feature>
<keyword evidence="1" id="KW-0805">Transcription regulation</keyword>
<feature type="domain" description="SANT" evidence="6">
    <location>
        <begin position="259"/>
        <end position="301"/>
    </location>
</feature>
<dbReference type="PROSITE" id="PS50090">
    <property type="entry name" value="MYB_LIKE"/>
    <property type="match status" value="5"/>
</dbReference>
<reference evidence="8" key="1">
    <citation type="submission" date="2021-06" db="EMBL/GenBank/DDBJ databases">
        <authorList>
            <person name="Kallberg Y."/>
            <person name="Tangrot J."/>
            <person name="Rosling A."/>
        </authorList>
    </citation>
    <scope>NUCLEOTIDE SEQUENCE</scope>
    <source>
        <strain evidence="8">CL551</strain>
    </source>
</reference>
<dbReference type="AlphaFoldDB" id="A0A9N9HIV6"/>
<keyword evidence="4" id="KW-0539">Nucleus</keyword>
<dbReference type="GO" id="GO:0000978">
    <property type="term" value="F:RNA polymerase II cis-regulatory region sequence-specific DNA binding"/>
    <property type="evidence" value="ECO:0007669"/>
    <property type="project" value="TreeGrafter"/>
</dbReference>
<feature type="domain" description="Myb-like" evidence="5">
    <location>
        <begin position="203"/>
        <end position="253"/>
    </location>
</feature>
<dbReference type="GO" id="GO:0042796">
    <property type="term" value="P:snRNA transcription by RNA polymerase III"/>
    <property type="evidence" value="ECO:0007669"/>
    <property type="project" value="TreeGrafter"/>
</dbReference>
<evidence type="ECO:0000313" key="8">
    <source>
        <dbReference type="EMBL" id="CAG8684912.1"/>
    </source>
</evidence>
<feature type="domain" description="HTH myb-type" evidence="7">
    <location>
        <begin position="163"/>
        <end position="210"/>
    </location>
</feature>
<dbReference type="InterPro" id="IPR001005">
    <property type="entry name" value="SANT/Myb"/>
</dbReference>
<dbReference type="CDD" id="cd00167">
    <property type="entry name" value="SANT"/>
    <property type="match status" value="3"/>
</dbReference>
<dbReference type="GO" id="GO:0042795">
    <property type="term" value="P:snRNA transcription by RNA polymerase II"/>
    <property type="evidence" value="ECO:0007669"/>
    <property type="project" value="TreeGrafter"/>
</dbReference>
<dbReference type="SMART" id="SM00717">
    <property type="entry name" value="SANT"/>
    <property type="match status" value="5"/>
</dbReference>
<dbReference type="PANTHER" id="PTHR46621:SF1">
    <property type="entry name" value="SNRNA-ACTIVATING PROTEIN COMPLEX SUBUNIT 4"/>
    <property type="match status" value="1"/>
</dbReference>
<comment type="caution">
    <text evidence="8">The sequence shown here is derived from an EMBL/GenBank/DDBJ whole genome shotgun (WGS) entry which is preliminary data.</text>
</comment>
<evidence type="ECO:0000256" key="4">
    <source>
        <dbReference type="ARBA" id="ARBA00023242"/>
    </source>
</evidence>
<dbReference type="InterPro" id="IPR051575">
    <property type="entry name" value="Myb-like_DNA-bd"/>
</dbReference>
<name>A0A9N9HIV6_9GLOM</name>
<dbReference type="OrthoDB" id="2143914at2759"/>
<dbReference type="Gene3D" id="1.10.10.60">
    <property type="entry name" value="Homeodomain-like"/>
    <property type="match status" value="5"/>
</dbReference>
<keyword evidence="9" id="KW-1185">Reference proteome</keyword>
<dbReference type="Proteomes" id="UP000789342">
    <property type="component" value="Unassembled WGS sequence"/>
</dbReference>
<dbReference type="PROSITE" id="PS51294">
    <property type="entry name" value="HTH_MYB"/>
    <property type="match status" value="3"/>
</dbReference>
<dbReference type="EMBL" id="CAJVPV010014449">
    <property type="protein sequence ID" value="CAG8684912.1"/>
    <property type="molecule type" value="Genomic_DNA"/>
</dbReference>
<dbReference type="GO" id="GO:0001006">
    <property type="term" value="F:RNA polymerase III type 3 promoter sequence-specific DNA binding"/>
    <property type="evidence" value="ECO:0007669"/>
    <property type="project" value="TreeGrafter"/>
</dbReference>
<feature type="domain" description="Myb-like" evidence="5">
    <location>
        <begin position="256"/>
        <end position="306"/>
    </location>
</feature>
<dbReference type="CDD" id="cd11660">
    <property type="entry name" value="SANT_TRF"/>
    <property type="match status" value="1"/>
</dbReference>
<accession>A0A9N9HIV6</accession>
<feature type="domain" description="Myb-like" evidence="5">
    <location>
        <begin position="161"/>
        <end position="202"/>
    </location>
</feature>
<dbReference type="GO" id="GO:0019185">
    <property type="term" value="C:snRNA-activating protein complex"/>
    <property type="evidence" value="ECO:0007669"/>
    <property type="project" value="TreeGrafter"/>
</dbReference>
<organism evidence="8 9">
    <name type="scientific">Acaulospora morrowiae</name>
    <dbReference type="NCBI Taxonomy" id="94023"/>
    <lineage>
        <taxon>Eukaryota</taxon>
        <taxon>Fungi</taxon>
        <taxon>Fungi incertae sedis</taxon>
        <taxon>Mucoromycota</taxon>
        <taxon>Glomeromycotina</taxon>
        <taxon>Glomeromycetes</taxon>
        <taxon>Diversisporales</taxon>
        <taxon>Acaulosporaceae</taxon>
        <taxon>Acaulospora</taxon>
    </lineage>
</organism>
<dbReference type="PROSITE" id="PS51293">
    <property type="entry name" value="SANT"/>
    <property type="match status" value="1"/>
</dbReference>
<evidence type="ECO:0000259" key="7">
    <source>
        <dbReference type="PROSITE" id="PS51294"/>
    </source>
</evidence>
<dbReference type="Pfam" id="PF00249">
    <property type="entry name" value="Myb_DNA-binding"/>
    <property type="match status" value="5"/>
</dbReference>
<feature type="domain" description="Myb-like" evidence="5">
    <location>
        <begin position="107"/>
        <end position="158"/>
    </location>
</feature>
<evidence type="ECO:0000259" key="5">
    <source>
        <dbReference type="PROSITE" id="PS50090"/>
    </source>
</evidence>
<dbReference type="InterPro" id="IPR017884">
    <property type="entry name" value="SANT_dom"/>
</dbReference>
<dbReference type="InterPro" id="IPR017930">
    <property type="entry name" value="Myb_dom"/>
</dbReference>